<dbReference type="PROSITE" id="PS50111">
    <property type="entry name" value="CHEMOTAXIS_TRANSDUC_2"/>
    <property type="match status" value="1"/>
</dbReference>
<name>A0A9N7QAX2_9BACT</name>
<keyword evidence="1 3" id="KW-0807">Transducer</keyword>
<comment type="similarity">
    <text evidence="2">Belongs to the methyl-accepting chemotaxis (MCP) protein family.</text>
</comment>
<dbReference type="InterPro" id="IPR024478">
    <property type="entry name" value="HlyB_4HB_MCP"/>
</dbReference>
<dbReference type="Pfam" id="PF12729">
    <property type="entry name" value="4HB_MCP_1"/>
    <property type="match status" value="1"/>
</dbReference>
<dbReference type="AlphaFoldDB" id="A0A9N7QAX2"/>
<feature type="transmembrane region" description="Helical" evidence="4">
    <location>
        <begin position="194"/>
        <end position="216"/>
    </location>
</feature>
<organism evidence="7 8">
    <name type="scientific">Capsulimonas corticalis</name>
    <dbReference type="NCBI Taxonomy" id="2219043"/>
    <lineage>
        <taxon>Bacteria</taxon>
        <taxon>Bacillati</taxon>
        <taxon>Armatimonadota</taxon>
        <taxon>Armatimonadia</taxon>
        <taxon>Capsulimonadales</taxon>
        <taxon>Capsulimonadaceae</taxon>
        <taxon>Capsulimonas</taxon>
    </lineage>
</organism>
<dbReference type="InterPro" id="IPR004089">
    <property type="entry name" value="MCPsignal_dom"/>
</dbReference>
<keyword evidence="4" id="KW-0472">Membrane</keyword>
<keyword evidence="4" id="KW-0812">Transmembrane</keyword>
<dbReference type="InterPro" id="IPR003660">
    <property type="entry name" value="HAMP_dom"/>
</dbReference>
<dbReference type="CDD" id="cd11386">
    <property type="entry name" value="MCP_signal"/>
    <property type="match status" value="1"/>
</dbReference>
<dbReference type="SMART" id="SM00304">
    <property type="entry name" value="HAMP"/>
    <property type="match status" value="1"/>
</dbReference>
<evidence type="ECO:0000256" key="4">
    <source>
        <dbReference type="SAM" id="Phobius"/>
    </source>
</evidence>
<dbReference type="SUPFAM" id="SSF58104">
    <property type="entry name" value="Methyl-accepting chemotaxis protein (MCP) signaling domain"/>
    <property type="match status" value="1"/>
</dbReference>
<dbReference type="PROSITE" id="PS50885">
    <property type="entry name" value="HAMP"/>
    <property type="match status" value="1"/>
</dbReference>
<evidence type="ECO:0000313" key="8">
    <source>
        <dbReference type="Proteomes" id="UP000287394"/>
    </source>
</evidence>
<proteinExistence type="inferred from homology"/>
<evidence type="ECO:0000256" key="3">
    <source>
        <dbReference type="PROSITE-ProRule" id="PRU00284"/>
    </source>
</evidence>
<dbReference type="RefSeq" id="WP_301002475.1">
    <property type="nucleotide sequence ID" value="NZ_AP025739.1"/>
</dbReference>
<sequence>MNWFLNRKTAHKLSIGFGLCILLTTVLGGAAIGLMAHMSKIAKSIVSDSLTSTERLAEFHVGARHVRTLEFQAILSRTPKDRDKYLTDAAKAQSEADSALDAYGQAATDTADKQNYDKLKDQWTGYQTQQQTWTPMLMRGEKDRSADLLNGEMRSQFHAISDTVSAMTAWNHAHGVWYSGQITKASNEGLRTTLALIFCAALAGVAVGSFITRYMVRVVSQMSNRLETLESVCVTNLSAAVTAMERGDLTVAIITQTKPLEIEAQDEFGSMARTFNAMLGQIHSTVESFRKSQAALSRLILGLQENAAQVSQASGTVADASQQIGNSTEEISSVMLEVAQASDQSARGASEVAQGSTSQARSLADSAELVKQLAYGVQGVAKDAEAATQAANLANESAAAGGRTVALAVEGMQSIHKSVSQSAQVIQALGSSSEQIGSIVATIEQIAEQTNLLALNAAIEAARAGEAGRGFAVVADEVRKLAERSSAATREIGGLIAQVLTRTSQAVKTMETGTQEVAKGTALAEEAGAALLQIQSVVQGVTERVMGISAASVRMSVSADNVSQSINDIAAVVEESSAAAEEMSASAEEVSASIQTVTDTAAMQTASVEELVASAEELASIAQTLEKAISQFHVLEDRPSEQLPRLTLSKAA</sequence>
<feature type="domain" description="HAMP" evidence="6">
    <location>
        <begin position="234"/>
        <end position="287"/>
    </location>
</feature>
<accession>A0A9N7QAX2</accession>
<protein>
    <recommendedName>
        <fullName evidence="9">Methyl-accepting chemotaxis protein</fullName>
    </recommendedName>
</protein>
<dbReference type="KEGG" id="ccot:CCAX7_22520"/>
<dbReference type="EMBL" id="AP025739">
    <property type="protein sequence ID" value="BDI30201.1"/>
    <property type="molecule type" value="Genomic_DNA"/>
</dbReference>
<gene>
    <name evidence="7" type="ORF">CCAX7_22520</name>
</gene>
<dbReference type="CDD" id="cd06225">
    <property type="entry name" value="HAMP"/>
    <property type="match status" value="1"/>
</dbReference>
<reference evidence="7 8" key="1">
    <citation type="journal article" date="2019" name="Int. J. Syst. Evol. Microbiol.">
        <title>Capsulimonas corticalis gen. nov., sp. nov., an aerobic capsulated bacterium, of a novel bacterial order, Capsulimonadales ord. nov., of the class Armatimonadia of the phylum Armatimonadetes.</title>
        <authorList>
            <person name="Li J."/>
            <person name="Kudo C."/>
            <person name="Tonouchi A."/>
        </authorList>
    </citation>
    <scope>NUCLEOTIDE SEQUENCE [LARGE SCALE GENOMIC DNA]</scope>
    <source>
        <strain evidence="7 8">AX-7</strain>
    </source>
</reference>
<evidence type="ECO:0000259" key="5">
    <source>
        <dbReference type="PROSITE" id="PS50111"/>
    </source>
</evidence>
<evidence type="ECO:0000256" key="2">
    <source>
        <dbReference type="ARBA" id="ARBA00029447"/>
    </source>
</evidence>
<keyword evidence="8" id="KW-1185">Reference proteome</keyword>
<evidence type="ECO:0008006" key="9">
    <source>
        <dbReference type="Google" id="ProtNLM"/>
    </source>
</evidence>
<dbReference type="Pfam" id="PF00672">
    <property type="entry name" value="HAMP"/>
    <property type="match status" value="1"/>
</dbReference>
<dbReference type="GO" id="GO:0007165">
    <property type="term" value="P:signal transduction"/>
    <property type="evidence" value="ECO:0007669"/>
    <property type="project" value="UniProtKB-KW"/>
</dbReference>
<dbReference type="SMART" id="SM00283">
    <property type="entry name" value="MA"/>
    <property type="match status" value="1"/>
</dbReference>
<evidence type="ECO:0000313" key="7">
    <source>
        <dbReference type="EMBL" id="BDI30201.1"/>
    </source>
</evidence>
<dbReference type="Proteomes" id="UP000287394">
    <property type="component" value="Chromosome"/>
</dbReference>
<dbReference type="PANTHER" id="PTHR32089:SF112">
    <property type="entry name" value="LYSOZYME-LIKE PROTEIN-RELATED"/>
    <property type="match status" value="1"/>
</dbReference>
<dbReference type="Gene3D" id="6.10.340.10">
    <property type="match status" value="1"/>
</dbReference>
<evidence type="ECO:0000256" key="1">
    <source>
        <dbReference type="ARBA" id="ARBA00023224"/>
    </source>
</evidence>
<dbReference type="PANTHER" id="PTHR32089">
    <property type="entry name" value="METHYL-ACCEPTING CHEMOTAXIS PROTEIN MCPB"/>
    <property type="match status" value="1"/>
</dbReference>
<dbReference type="Pfam" id="PF00015">
    <property type="entry name" value="MCPsignal"/>
    <property type="match status" value="1"/>
</dbReference>
<feature type="transmembrane region" description="Helical" evidence="4">
    <location>
        <begin position="15"/>
        <end position="36"/>
    </location>
</feature>
<dbReference type="Gene3D" id="1.10.287.950">
    <property type="entry name" value="Methyl-accepting chemotaxis protein"/>
    <property type="match status" value="1"/>
</dbReference>
<feature type="domain" description="Methyl-accepting transducer" evidence="5">
    <location>
        <begin position="334"/>
        <end position="591"/>
    </location>
</feature>
<dbReference type="GO" id="GO:0016020">
    <property type="term" value="C:membrane"/>
    <property type="evidence" value="ECO:0007669"/>
    <property type="project" value="InterPro"/>
</dbReference>
<evidence type="ECO:0000259" key="6">
    <source>
        <dbReference type="PROSITE" id="PS50885"/>
    </source>
</evidence>
<keyword evidence="4" id="KW-1133">Transmembrane helix</keyword>